<organism evidence="2 3">
    <name type="scientific">Diacronema lutheri</name>
    <name type="common">Unicellular marine alga</name>
    <name type="synonym">Monochrysis lutheri</name>
    <dbReference type="NCBI Taxonomy" id="2081491"/>
    <lineage>
        <taxon>Eukaryota</taxon>
        <taxon>Haptista</taxon>
        <taxon>Haptophyta</taxon>
        <taxon>Pavlovophyceae</taxon>
        <taxon>Pavlovales</taxon>
        <taxon>Pavlovaceae</taxon>
        <taxon>Diacronema</taxon>
    </lineage>
</organism>
<evidence type="ECO:0008006" key="4">
    <source>
        <dbReference type="Google" id="ProtNLM"/>
    </source>
</evidence>
<accession>A0A8J5XNZ5</accession>
<feature type="compositionally biased region" description="Acidic residues" evidence="1">
    <location>
        <begin position="460"/>
        <end position="474"/>
    </location>
</feature>
<feature type="region of interest" description="Disordered" evidence="1">
    <location>
        <begin position="460"/>
        <end position="480"/>
    </location>
</feature>
<feature type="region of interest" description="Disordered" evidence="1">
    <location>
        <begin position="684"/>
        <end position="713"/>
    </location>
</feature>
<gene>
    <name evidence="2" type="ORF">KFE25_004721</name>
</gene>
<sequence>MLLAARPAAASALRGAARAPWVRLARAPRGCARAFSSEFRQRFADTAQSYVAKRISRAPSAADVLGLHATAGGSFDAAALAAAWTRLGVLLGEMHARDAAAFAAHQHARIGALAADVCDALERGDVPAESHATLIAASARMRVSHARLVLRTARTLAPRLGPALAAQPGALGAAAEAIAAAGLADGAPWLAALCAAALGAPQPAAADGRAGAGDAAAARALASAAWLSAGGDAAAGGAWAGVHERTPRLPPPFLRLPPATELLALMDACARAGARPQQLARAAAHAALSCRPDELSASEAARLATALASSDDATCARATRVLGRRAALEPAQLSASELSALAAALAHARAPLPGSFRALAAEAAARGGGAFSPDALVRLTWALARAGALSHALLDEAVPVIASGLHALSAHQIAITFWALTRAPLDGGGARRASAARAPPSCSAVKVAGGGDDDTVAAEGEQGEEVVLEEEEEDSARPPASTPLLAEAFARWLSAEASVGARRGDGDVNAALDCAKGERDGGECASEGRSLLLAAWALATLGQRQPLLWATLLDRLNRLSLPSLGVVTAGRPLDQPQPRPPTQPARGAPGARVNSAPQSLLAADGANGAPRAPGGVCAASVAEGTCLSRARPPASATETHADALAPAAGAHALGVLTACAQLAQIDAMVRLEMVRLEMVRLDPSTHAHSGEDARSKAGEAGASRAPAHWPPSPPVRLALRPALGAAARAVLAAAPASASSRLHLEVSASLHRLGVAHSSEALIAELGYRVDILLAHAPVVIEVAGAFHSAPPDLPPSAPPMARLLQPAAADGATRGAEGEGEGEAKHLAHSVPPWPPAPLFTSAADGGARGGRERARAAWRPRSLAMKRRHLRASGYRVATVRAADWPSSGSLGAKERAVVRCIVGLLAADSARARRPAPHGAHRADADAELTRGVGCDADTALDERLAEGGVDDGPSVGGVAAADGARAA</sequence>
<evidence type="ECO:0000256" key="1">
    <source>
        <dbReference type="SAM" id="MobiDB-lite"/>
    </source>
</evidence>
<evidence type="ECO:0000313" key="3">
    <source>
        <dbReference type="Proteomes" id="UP000751190"/>
    </source>
</evidence>
<dbReference type="EMBL" id="JAGTXO010000019">
    <property type="protein sequence ID" value="KAG8462745.1"/>
    <property type="molecule type" value="Genomic_DNA"/>
</dbReference>
<dbReference type="AlphaFoldDB" id="A0A8J5XNZ5"/>
<name>A0A8J5XNZ5_DIALT</name>
<dbReference type="OrthoDB" id="10690450at2759"/>
<feature type="region of interest" description="Disordered" evidence="1">
    <location>
        <begin position="949"/>
        <end position="971"/>
    </location>
</feature>
<feature type="compositionally biased region" description="Basic and acidic residues" evidence="1">
    <location>
        <begin position="684"/>
        <end position="697"/>
    </location>
</feature>
<protein>
    <recommendedName>
        <fullName evidence="4">RAP domain-containing protein</fullName>
    </recommendedName>
</protein>
<proteinExistence type="predicted"/>
<feature type="compositionally biased region" description="Low complexity" evidence="1">
    <location>
        <begin position="955"/>
        <end position="971"/>
    </location>
</feature>
<keyword evidence="3" id="KW-1185">Reference proteome</keyword>
<reference evidence="2" key="1">
    <citation type="submission" date="2021-05" db="EMBL/GenBank/DDBJ databases">
        <title>The genome of the haptophyte Pavlova lutheri (Diacronema luteri, Pavlovales) - a model for lipid biosynthesis in eukaryotic algae.</title>
        <authorList>
            <person name="Hulatt C.J."/>
            <person name="Posewitz M.C."/>
        </authorList>
    </citation>
    <scope>NUCLEOTIDE SEQUENCE</scope>
    <source>
        <strain evidence="2">NIVA-4/92</strain>
    </source>
</reference>
<feature type="region of interest" description="Disordered" evidence="1">
    <location>
        <begin position="568"/>
        <end position="594"/>
    </location>
</feature>
<comment type="caution">
    <text evidence="2">The sequence shown here is derived from an EMBL/GenBank/DDBJ whole genome shotgun (WGS) entry which is preliminary data.</text>
</comment>
<dbReference type="Proteomes" id="UP000751190">
    <property type="component" value="Unassembled WGS sequence"/>
</dbReference>
<evidence type="ECO:0000313" key="2">
    <source>
        <dbReference type="EMBL" id="KAG8462745.1"/>
    </source>
</evidence>
<feature type="region of interest" description="Disordered" evidence="1">
    <location>
        <begin position="809"/>
        <end position="859"/>
    </location>
</feature>